<sequence length="90" mass="10318">MYRQLWMPKDIHESNEIRAHQWALILGNWIMLVATGSILVSVVLSYGFEQSLSIATLIFWHTTTVICAGLLKIGYLLRCIALKFFGSRDF</sequence>
<feature type="transmembrane region" description="Helical" evidence="1">
    <location>
        <begin position="21"/>
        <end position="48"/>
    </location>
</feature>
<evidence type="ECO:0000256" key="1">
    <source>
        <dbReference type="SAM" id="Phobius"/>
    </source>
</evidence>
<keyword evidence="1" id="KW-0472">Membrane</keyword>
<dbReference type="InParanoid" id="A0A7X0JV03"/>
<accession>A0A7X0JV03</accession>
<evidence type="ECO:0000313" key="2">
    <source>
        <dbReference type="EMBL" id="MBB6521891.1"/>
    </source>
</evidence>
<comment type="caution">
    <text evidence="2">The sequence shown here is derived from an EMBL/GenBank/DDBJ whole genome shotgun (WGS) entry which is preliminary data.</text>
</comment>
<protein>
    <recommendedName>
        <fullName evidence="4">Transmembrane protein</fullName>
    </recommendedName>
</protein>
<evidence type="ECO:0008006" key="4">
    <source>
        <dbReference type="Google" id="ProtNLM"/>
    </source>
</evidence>
<name>A0A7X0JV03_9GAMM</name>
<keyword evidence="3" id="KW-1185">Reference proteome</keyword>
<organism evidence="2 3">
    <name type="scientific">Pseudoteredinibacter isoporae</name>
    <dbReference type="NCBI Taxonomy" id="570281"/>
    <lineage>
        <taxon>Bacteria</taxon>
        <taxon>Pseudomonadati</taxon>
        <taxon>Pseudomonadota</taxon>
        <taxon>Gammaproteobacteria</taxon>
        <taxon>Cellvibrionales</taxon>
        <taxon>Cellvibrionaceae</taxon>
        <taxon>Pseudoteredinibacter</taxon>
    </lineage>
</organism>
<dbReference type="RefSeq" id="WP_166847280.1">
    <property type="nucleotide sequence ID" value="NZ_JAAONY010000002.1"/>
</dbReference>
<evidence type="ECO:0000313" key="3">
    <source>
        <dbReference type="Proteomes" id="UP000528457"/>
    </source>
</evidence>
<keyword evidence="1" id="KW-1133">Transmembrane helix</keyword>
<dbReference type="EMBL" id="JACHHT010000002">
    <property type="protein sequence ID" value="MBB6521891.1"/>
    <property type="molecule type" value="Genomic_DNA"/>
</dbReference>
<keyword evidence="1" id="KW-0812">Transmembrane</keyword>
<dbReference type="AlphaFoldDB" id="A0A7X0JV03"/>
<proteinExistence type="predicted"/>
<reference evidence="2 3" key="1">
    <citation type="submission" date="2020-08" db="EMBL/GenBank/DDBJ databases">
        <title>Genomic Encyclopedia of Type Strains, Phase IV (KMG-IV): sequencing the most valuable type-strain genomes for metagenomic binning, comparative biology and taxonomic classification.</title>
        <authorList>
            <person name="Goeker M."/>
        </authorList>
    </citation>
    <scope>NUCLEOTIDE SEQUENCE [LARGE SCALE GENOMIC DNA]</scope>
    <source>
        <strain evidence="2 3">DSM 22368</strain>
    </source>
</reference>
<dbReference type="Proteomes" id="UP000528457">
    <property type="component" value="Unassembled WGS sequence"/>
</dbReference>
<gene>
    <name evidence="2" type="ORF">HNR48_002176</name>
</gene>
<feature type="transmembrane region" description="Helical" evidence="1">
    <location>
        <begin position="54"/>
        <end position="77"/>
    </location>
</feature>